<keyword evidence="4" id="KW-0812">Transmembrane</keyword>
<evidence type="ECO:0000313" key="5">
    <source>
        <dbReference type="EMBL" id="MPC86693.1"/>
    </source>
</evidence>
<reference evidence="5 6" key="1">
    <citation type="submission" date="2019-05" db="EMBL/GenBank/DDBJ databases">
        <title>Another draft genome of Portunus trituberculatus and its Hox gene families provides insights of decapod evolution.</title>
        <authorList>
            <person name="Jeong J.-H."/>
            <person name="Song I."/>
            <person name="Kim S."/>
            <person name="Choi T."/>
            <person name="Kim D."/>
            <person name="Ryu S."/>
            <person name="Kim W."/>
        </authorList>
    </citation>
    <scope>NUCLEOTIDE SEQUENCE [LARGE SCALE GENOMIC DNA]</scope>
    <source>
        <tissue evidence="5">Muscle</tissue>
    </source>
</reference>
<organism evidence="5 6">
    <name type="scientific">Portunus trituberculatus</name>
    <name type="common">Swimming crab</name>
    <name type="synonym">Neptunus trituberculatus</name>
    <dbReference type="NCBI Taxonomy" id="210409"/>
    <lineage>
        <taxon>Eukaryota</taxon>
        <taxon>Metazoa</taxon>
        <taxon>Ecdysozoa</taxon>
        <taxon>Arthropoda</taxon>
        <taxon>Crustacea</taxon>
        <taxon>Multicrustacea</taxon>
        <taxon>Malacostraca</taxon>
        <taxon>Eumalacostraca</taxon>
        <taxon>Eucarida</taxon>
        <taxon>Decapoda</taxon>
        <taxon>Pleocyemata</taxon>
        <taxon>Brachyura</taxon>
        <taxon>Eubrachyura</taxon>
        <taxon>Portunoidea</taxon>
        <taxon>Portunidae</taxon>
        <taxon>Portuninae</taxon>
        <taxon>Portunus</taxon>
    </lineage>
</organism>
<evidence type="ECO:0000256" key="3">
    <source>
        <dbReference type="ARBA" id="ARBA00023239"/>
    </source>
</evidence>
<name>A0A5B7IWL1_PORTR</name>
<dbReference type="GO" id="GO:0008117">
    <property type="term" value="F:sphinganine-1-phosphate aldolase activity"/>
    <property type="evidence" value="ECO:0007669"/>
    <property type="project" value="TreeGrafter"/>
</dbReference>
<sequence length="193" mass="21269">MTHTCAHPLCHQYGQAPKGSSVLMYRSNDYLHHQYFVTPNWPGGIYATHSIPGSRAGGECWPGACGWLGGGPSHHYSSQFVSVYIHLSLCMCPTITDANLPICLFTLVSSFIWLFLLYWSMHHAELFIHVRVHLVVGREAECREGRAPSVPVTCGASAGLVAVCWASLLYIGFQGYTNTTKAIIATARKLTQR</sequence>
<evidence type="ECO:0000313" key="6">
    <source>
        <dbReference type="Proteomes" id="UP000324222"/>
    </source>
</evidence>
<keyword evidence="4" id="KW-0472">Membrane</keyword>
<dbReference type="Gene3D" id="3.40.640.10">
    <property type="entry name" value="Type I PLP-dependent aspartate aminotransferase-like (Major domain)"/>
    <property type="match status" value="1"/>
</dbReference>
<dbReference type="AlphaFoldDB" id="A0A5B7IWL1"/>
<comment type="cofactor">
    <cofactor evidence="1">
        <name>pyridoxal 5'-phosphate</name>
        <dbReference type="ChEBI" id="CHEBI:597326"/>
    </cofactor>
</comment>
<evidence type="ECO:0000256" key="1">
    <source>
        <dbReference type="ARBA" id="ARBA00001933"/>
    </source>
</evidence>
<dbReference type="GO" id="GO:0005783">
    <property type="term" value="C:endoplasmic reticulum"/>
    <property type="evidence" value="ECO:0007669"/>
    <property type="project" value="TreeGrafter"/>
</dbReference>
<dbReference type="PANTHER" id="PTHR42735">
    <property type="match status" value="1"/>
</dbReference>
<dbReference type="InterPro" id="IPR050477">
    <property type="entry name" value="GrpII_AminoAcid_Decarb"/>
</dbReference>
<protein>
    <submittedName>
        <fullName evidence="5">Sphingosine-1-phosphate lyase</fullName>
    </submittedName>
</protein>
<feature type="transmembrane region" description="Helical" evidence="4">
    <location>
        <begin position="98"/>
        <end position="119"/>
    </location>
</feature>
<evidence type="ECO:0000256" key="2">
    <source>
        <dbReference type="ARBA" id="ARBA00022898"/>
    </source>
</evidence>
<dbReference type="PANTHER" id="PTHR42735:SF6">
    <property type="entry name" value="SPHINGOSINE-1-PHOSPHATE LYASE 1"/>
    <property type="match status" value="1"/>
</dbReference>
<keyword evidence="6" id="KW-1185">Reference proteome</keyword>
<keyword evidence="3 5" id="KW-0456">Lyase</keyword>
<comment type="caution">
    <text evidence="5">The sequence shown here is derived from an EMBL/GenBank/DDBJ whole genome shotgun (WGS) entry which is preliminary data.</text>
</comment>
<dbReference type="InterPro" id="IPR015424">
    <property type="entry name" value="PyrdxlP-dep_Trfase"/>
</dbReference>
<dbReference type="Proteomes" id="UP000324222">
    <property type="component" value="Unassembled WGS sequence"/>
</dbReference>
<evidence type="ECO:0000256" key="4">
    <source>
        <dbReference type="SAM" id="Phobius"/>
    </source>
</evidence>
<gene>
    <name evidence="5" type="primary">DPL1</name>
    <name evidence="5" type="ORF">E2C01_081529</name>
</gene>
<keyword evidence="2" id="KW-0663">Pyridoxal phosphate</keyword>
<keyword evidence="4" id="KW-1133">Transmembrane helix</keyword>
<proteinExistence type="predicted"/>
<dbReference type="SUPFAM" id="SSF53383">
    <property type="entry name" value="PLP-dependent transferases"/>
    <property type="match status" value="1"/>
</dbReference>
<dbReference type="InterPro" id="IPR015421">
    <property type="entry name" value="PyrdxlP-dep_Trfase_major"/>
</dbReference>
<dbReference type="OrthoDB" id="10254570at2759"/>
<dbReference type="GO" id="GO:0030149">
    <property type="term" value="P:sphingolipid catabolic process"/>
    <property type="evidence" value="ECO:0007669"/>
    <property type="project" value="TreeGrafter"/>
</dbReference>
<accession>A0A5B7IWL1</accession>
<dbReference type="EMBL" id="VSRR010072214">
    <property type="protein sequence ID" value="MPC86693.1"/>
    <property type="molecule type" value="Genomic_DNA"/>
</dbReference>
<dbReference type="GO" id="GO:0016020">
    <property type="term" value="C:membrane"/>
    <property type="evidence" value="ECO:0007669"/>
    <property type="project" value="GOC"/>
</dbReference>